<dbReference type="PANTHER" id="PTHR45833">
    <property type="entry name" value="METHIONINE SYNTHASE"/>
    <property type="match status" value="1"/>
</dbReference>
<evidence type="ECO:0000259" key="1">
    <source>
        <dbReference type="PROSITE" id="PS51332"/>
    </source>
</evidence>
<dbReference type="GO" id="GO:0046872">
    <property type="term" value="F:metal ion binding"/>
    <property type="evidence" value="ECO:0007669"/>
    <property type="project" value="InterPro"/>
</dbReference>
<dbReference type="PROSITE" id="PS51337">
    <property type="entry name" value="B12_BINDING_NTER"/>
    <property type="match status" value="1"/>
</dbReference>
<evidence type="ECO:0000313" key="3">
    <source>
        <dbReference type="EMBL" id="GFO67805.1"/>
    </source>
</evidence>
<dbReference type="RefSeq" id="WP_183360323.1">
    <property type="nucleotide sequence ID" value="NZ_BLXZ01000002.1"/>
</dbReference>
<dbReference type="PROSITE" id="PS51332">
    <property type="entry name" value="B12_BINDING"/>
    <property type="match status" value="1"/>
</dbReference>
<name>A0A6V8N5G3_9BACT</name>
<gene>
    <name evidence="3" type="ORF">GMLC_13840</name>
</gene>
<evidence type="ECO:0000259" key="2">
    <source>
        <dbReference type="PROSITE" id="PS51337"/>
    </source>
</evidence>
<dbReference type="SUPFAM" id="SSF52242">
    <property type="entry name" value="Cobalamin (vitamin B12)-binding domain"/>
    <property type="match status" value="1"/>
</dbReference>
<feature type="domain" description="B12-binding" evidence="1">
    <location>
        <begin position="91"/>
        <end position="215"/>
    </location>
</feature>
<dbReference type="InterPro" id="IPR050554">
    <property type="entry name" value="Met_Synthase/Corrinoid"/>
</dbReference>
<dbReference type="InterPro" id="IPR036724">
    <property type="entry name" value="Cobalamin-bd_sf"/>
</dbReference>
<accession>A0A6V8N5G3</accession>
<dbReference type="Gene3D" id="1.10.1240.10">
    <property type="entry name" value="Methionine synthase domain"/>
    <property type="match status" value="1"/>
</dbReference>
<comment type="caution">
    <text evidence="3">The sequence shown here is derived from an EMBL/GenBank/DDBJ whole genome shotgun (WGS) entry which is preliminary data.</text>
</comment>
<feature type="domain" description="B12-binding N-terminal" evidence="2">
    <location>
        <begin position="2"/>
        <end position="93"/>
    </location>
</feature>
<dbReference type="EMBL" id="BLXZ01000002">
    <property type="protein sequence ID" value="GFO67805.1"/>
    <property type="molecule type" value="Genomic_DNA"/>
</dbReference>
<dbReference type="InterPro" id="IPR036594">
    <property type="entry name" value="Meth_synthase_dom"/>
</dbReference>
<dbReference type="SMART" id="SM01018">
    <property type="entry name" value="B12-binding_2"/>
    <property type="match status" value="1"/>
</dbReference>
<dbReference type="Pfam" id="PF02607">
    <property type="entry name" value="B12-binding_2"/>
    <property type="match status" value="1"/>
</dbReference>
<dbReference type="Proteomes" id="UP000587586">
    <property type="component" value="Unassembled WGS sequence"/>
</dbReference>
<organism evidence="3 4">
    <name type="scientific">Geomonas limicola</name>
    <dbReference type="NCBI Taxonomy" id="2740186"/>
    <lineage>
        <taxon>Bacteria</taxon>
        <taxon>Pseudomonadati</taxon>
        <taxon>Thermodesulfobacteriota</taxon>
        <taxon>Desulfuromonadia</taxon>
        <taxon>Geobacterales</taxon>
        <taxon>Geobacteraceae</taxon>
        <taxon>Geomonas</taxon>
    </lineage>
</organism>
<dbReference type="GO" id="GO:0008705">
    <property type="term" value="F:methionine synthase activity"/>
    <property type="evidence" value="ECO:0007669"/>
    <property type="project" value="TreeGrafter"/>
</dbReference>
<proteinExistence type="predicted"/>
<dbReference type="GO" id="GO:0031419">
    <property type="term" value="F:cobalamin binding"/>
    <property type="evidence" value="ECO:0007669"/>
    <property type="project" value="InterPro"/>
</dbReference>
<protein>
    <submittedName>
        <fullName evidence="3">Corrinoid-binding protein</fullName>
    </submittedName>
</protein>
<dbReference type="PANTHER" id="PTHR45833:SF2">
    <property type="entry name" value="BIFUNCTIONAL HOMOCYSTEINE S-METHYLTRANSFERASE_5,10-METHYLENETETRAHYDROFOLATE REDUCTASE"/>
    <property type="match status" value="1"/>
</dbReference>
<reference evidence="4" key="1">
    <citation type="submission" date="2020-06" db="EMBL/GenBank/DDBJ databases">
        <title>Draft genomic sequecing of Geomonas sp. Red745.</title>
        <authorList>
            <person name="Itoh H."/>
            <person name="Xu Z.X."/>
            <person name="Ushijima N."/>
            <person name="Masuda Y."/>
            <person name="Shiratori Y."/>
            <person name="Senoo K."/>
        </authorList>
    </citation>
    <scope>NUCLEOTIDE SEQUENCE [LARGE SCALE GENOMIC DNA]</scope>
    <source>
        <strain evidence="4">Red745</strain>
    </source>
</reference>
<dbReference type="Pfam" id="PF02310">
    <property type="entry name" value="B12-binding"/>
    <property type="match status" value="1"/>
</dbReference>
<dbReference type="Gene3D" id="3.40.50.280">
    <property type="entry name" value="Cobalamin-binding domain"/>
    <property type="match status" value="1"/>
</dbReference>
<dbReference type="InterPro" id="IPR003759">
    <property type="entry name" value="Cbl-bd_cap"/>
</dbReference>
<dbReference type="AlphaFoldDB" id="A0A6V8N5G3"/>
<dbReference type="InterPro" id="IPR006158">
    <property type="entry name" value="Cobalamin-bd"/>
</dbReference>
<sequence length="215" mass="23704">MQPRSLETEELTDRLTTALLELDRNAARACFQHGALEPLAFSETVLAAALERIGDRWERGELALSQVYMSGRIAEDLLDDILPPQDLPVTSHPALAIAVLDDFHPLGKRIVSSVVRASGFRLTDYGLIGVDDLVQRARRDGIEILLISTLMYPAALRVRELRVRLDRDMPGTRLVVGGAPFRLHPNLWREVGADATSTTAAGVIPLLRRLIAEPS</sequence>
<keyword evidence="4" id="KW-1185">Reference proteome</keyword>
<dbReference type="GO" id="GO:0005829">
    <property type="term" value="C:cytosol"/>
    <property type="evidence" value="ECO:0007669"/>
    <property type="project" value="TreeGrafter"/>
</dbReference>
<dbReference type="SUPFAM" id="SSF47644">
    <property type="entry name" value="Methionine synthase domain"/>
    <property type="match status" value="1"/>
</dbReference>
<evidence type="ECO:0000313" key="4">
    <source>
        <dbReference type="Proteomes" id="UP000587586"/>
    </source>
</evidence>